<dbReference type="InterPro" id="IPR007536">
    <property type="entry name" value="16SrRNA_methylTrfase_J"/>
</dbReference>
<name>A0A1I0EYD1_9GAMM</name>
<keyword evidence="2 3" id="KW-0489">Methyltransferase</keyword>
<protein>
    <recommendedName>
        <fullName evidence="2">Ribosomal RNA small subunit methyltransferase J</fullName>
        <ecNumber evidence="2">2.1.1.242</ecNumber>
    </recommendedName>
    <alternativeName>
        <fullName evidence="2">16S rRNA m2G1516 methyltransferase</fullName>
    </alternativeName>
    <alternativeName>
        <fullName evidence="2">rRNA (guanine-N(2)-)-methyltransferase</fullName>
    </alternativeName>
</protein>
<dbReference type="EMBL" id="FOHZ01000011">
    <property type="protein sequence ID" value="SET50676.1"/>
    <property type="molecule type" value="Genomic_DNA"/>
</dbReference>
<dbReference type="PANTHER" id="PTHR36112:SF1">
    <property type="entry name" value="RIBOSOMAL RNA SMALL SUBUNIT METHYLTRANSFERASE J"/>
    <property type="match status" value="1"/>
</dbReference>
<dbReference type="HAMAP" id="MF_01523">
    <property type="entry name" value="16SrRNA_methyltr_J"/>
    <property type="match status" value="1"/>
</dbReference>
<comment type="catalytic activity">
    <reaction evidence="2">
        <text>guanosine(1516) in 16S rRNA + S-adenosyl-L-methionine = N(2)-methylguanosine(1516) in 16S rRNA + S-adenosyl-L-homocysteine + H(+)</text>
        <dbReference type="Rhea" id="RHEA:43220"/>
        <dbReference type="Rhea" id="RHEA-COMP:10412"/>
        <dbReference type="Rhea" id="RHEA-COMP:10413"/>
        <dbReference type="ChEBI" id="CHEBI:15378"/>
        <dbReference type="ChEBI" id="CHEBI:57856"/>
        <dbReference type="ChEBI" id="CHEBI:59789"/>
        <dbReference type="ChEBI" id="CHEBI:74269"/>
        <dbReference type="ChEBI" id="CHEBI:74481"/>
        <dbReference type="EC" id="2.1.1.242"/>
    </reaction>
</comment>
<dbReference type="CDD" id="cd02440">
    <property type="entry name" value="AdoMet_MTases"/>
    <property type="match status" value="1"/>
</dbReference>
<dbReference type="OrthoDB" id="3191794at2"/>
<dbReference type="GO" id="GO:0005737">
    <property type="term" value="C:cytoplasm"/>
    <property type="evidence" value="ECO:0007669"/>
    <property type="project" value="UniProtKB-SubCell"/>
</dbReference>
<dbReference type="Pfam" id="PF04445">
    <property type="entry name" value="SAM_MT"/>
    <property type="match status" value="1"/>
</dbReference>
<evidence type="ECO:0000313" key="4">
    <source>
        <dbReference type="Proteomes" id="UP000198762"/>
    </source>
</evidence>
<reference evidence="4" key="1">
    <citation type="submission" date="2016-10" db="EMBL/GenBank/DDBJ databases">
        <authorList>
            <person name="Varghese N."/>
            <person name="Submissions S."/>
        </authorList>
    </citation>
    <scope>NUCLEOTIDE SEQUENCE [LARGE SCALE GENOMIC DNA]</scope>
    <source>
        <strain evidence="4">CGMCC 1.6489</strain>
    </source>
</reference>
<keyword evidence="4" id="KW-1185">Reference proteome</keyword>
<sequence length="277" mass="29408">MNQPIEQDSSDAGHLPPVGCASDELSGRAAALATRLGVPWLGVVSPRHIDDHPRILFLDDHGLSLQATGRKAPGPVRAEFVAGKAGYRLAHGGGTGQLIARAVGLKRTHQTLHILDATAGLGQDAFVLAGLGHRVTLLERSPVIHALLEDGLARAAADETTAPVIARMTLILADSIQWLQDRAGQEPVADVIHLDPMFPHRDKSAAVKKEMQLFRPVVGDDPDAAALLTAALACARYRVVVKRSRRAPAIPGPAPALKLEGKSSRYDVYPLQALPAD</sequence>
<dbReference type="SUPFAM" id="SSF53335">
    <property type="entry name" value="S-adenosyl-L-methionine-dependent methyltransferases"/>
    <property type="match status" value="1"/>
</dbReference>
<keyword evidence="2" id="KW-0698">rRNA processing</keyword>
<keyword evidence="1 2" id="KW-0808">Transferase</keyword>
<proteinExistence type="inferred from homology"/>
<dbReference type="EC" id="2.1.1.242" evidence="2"/>
<organism evidence="3 4">
    <name type="scientific">Marinobacter segnicrescens</name>
    <dbReference type="NCBI Taxonomy" id="430453"/>
    <lineage>
        <taxon>Bacteria</taxon>
        <taxon>Pseudomonadati</taxon>
        <taxon>Pseudomonadota</taxon>
        <taxon>Gammaproteobacteria</taxon>
        <taxon>Pseudomonadales</taxon>
        <taxon>Marinobacteraceae</taxon>
        <taxon>Marinobacter</taxon>
    </lineage>
</organism>
<keyword evidence="2" id="KW-0949">S-adenosyl-L-methionine</keyword>
<dbReference type="Proteomes" id="UP000198762">
    <property type="component" value="Unassembled WGS sequence"/>
</dbReference>
<gene>
    <name evidence="2" type="primary">rsmJ</name>
    <name evidence="3" type="ORF">SAMN04487962_11149</name>
</gene>
<dbReference type="AlphaFoldDB" id="A0A1I0EYD1"/>
<evidence type="ECO:0000256" key="1">
    <source>
        <dbReference type="ARBA" id="ARBA00022679"/>
    </source>
</evidence>
<dbReference type="STRING" id="430453.SAMN04487962_11149"/>
<evidence type="ECO:0000313" key="3">
    <source>
        <dbReference type="EMBL" id="SET50676.1"/>
    </source>
</evidence>
<dbReference type="PANTHER" id="PTHR36112">
    <property type="entry name" value="RIBOSOMAL RNA SMALL SUBUNIT METHYLTRANSFERASE J"/>
    <property type="match status" value="1"/>
</dbReference>
<comment type="caution">
    <text evidence="2">Lacks conserved residue(s) required for the propagation of feature annotation.</text>
</comment>
<dbReference type="Gene3D" id="3.40.50.150">
    <property type="entry name" value="Vaccinia Virus protein VP39"/>
    <property type="match status" value="1"/>
</dbReference>
<dbReference type="InterPro" id="IPR029063">
    <property type="entry name" value="SAM-dependent_MTases_sf"/>
</dbReference>
<feature type="binding site" evidence="2">
    <location>
        <position position="195"/>
    </location>
    <ligand>
        <name>S-adenosyl-L-methionine</name>
        <dbReference type="ChEBI" id="CHEBI:59789"/>
    </ligand>
</feature>
<feature type="binding site" evidence="2">
    <location>
        <begin position="139"/>
        <end position="140"/>
    </location>
    <ligand>
        <name>S-adenosyl-L-methionine</name>
        <dbReference type="ChEBI" id="CHEBI:59789"/>
    </ligand>
</feature>
<keyword evidence="2" id="KW-0963">Cytoplasm</keyword>
<comment type="similarity">
    <text evidence="2">Belongs to the methyltransferase superfamily. RsmJ family.</text>
</comment>
<evidence type="ECO:0000256" key="2">
    <source>
        <dbReference type="HAMAP-Rule" id="MF_01523"/>
    </source>
</evidence>
<dbReference type="RefSeq" id="WP_091852356.1">
    <property type="nucleotide sequence ID" value="NZ_FOHZ01000011.1"/>
</dbReference>
<accession>A0A1I0EYD1</accession>
<comment type="function">
    <text evidence="2">Specifically methylates the guanosine in position 1516 of 16S rRNA.</text>
</comment>
<dbReference type="GO" id="GO:0008990">
    <property type="term" value="F:rRNA (guanine-N2-)-methyltransferase activity"/>
    <property type="evidence" value="ECO:0007669"/>
    <property type="project" value="UniProtKB-UniRule"/>
</dbReference>
<comment type="subcellular location">
    <subcellularLocation>
        <location evidence="2">Cytoplasm</location>
    </subcellularLocation>
</comment>